<dbReference type="Pfam" id="PF00510">
    <property type="entry name" value="COX3"/>
    <property type="match status" value="1"/>
</dbReference>
<comment type="subcellular location">
    <subcellularLocation>
        <location evidence="1">Cell membrane</location>
        <topology evidence="1">Multi-pass membrane protein</topology>
    </subcellularLocation>
</comment>
<dbReference type="Gene3D" id="1.20.120.80">
    <property type="entry name" value="Cytochrome c oxidase, subunit III, four-helix bundle"/>
    <property type="match status" value="2"/>
</dbReference>
<feature type="region of interest" description="Disordered" evidence="7">
    <location>
        <begin position="1"/>
        <end position="22"/>
    </location>
</feature>
<keyword evidence="4 8" id="KW-0812">Transmembrane</keyword>
<evidence type="ECO:0000259" key="9">
    <source>
        <dbReference type="PROSITE" id="PS50253"/>
    </source>
</evidence>
<feature type="transmembrane region" description="Helical" evidence="8">
    <location>
        <begin position="198"/>
        <end position="221"/>
    </location>
</feature>
<dbReference type="PANTHER" id="PTHR11403:SF2">
    <property type="entry name" value="CYTOCHROME BO(3) UBIQUINOL OXIDASE SUBUNIT 3"/>
    <property type="match status" value="1"/>
</dbReference>
<feature type="compositionally biased region" description="Polar residues" evidence="7">
    <location>
        <begin position="1"/>
        <end position="11"/>
    </location>
</feature>
<dbReference type="PROSITE" id="PS50253">
    <property type="entry name" value="COX3"/>
    <property type="match status" value="1"/>
</dbReference>
<dbReference type="OrthoDB" id="9810850at2"/>
<dbReference type="PANTHER" id="PTHR11403">
    <property type="entry name" value="CYTOCHROME C OXIDASE SUBUNIT III"/>
    <property type="match status" value="1"/>
</dbReference>
<keyword evidence="11" id="KW-1185">Reference proteome</keyword>
<dbReference type="InterPro" id="IPR000298">
    <property type="entry name" value="Cyt_c_oxidase-like_su3"/>
</dbReference>
<evidence type="ECO:0000256" key="1">
    <source>
        <dbReference type="ARBA" id="ARBA00004651"/>
    </source>
</evidence>
<proteinExistence type="inferred from homology"/>
<dbReference type="STRING" id="1387353.BSF38_01558"/>
<feature type="transmembrane region" description="Helical" evidence="8">
    <location>
        <begin position="241"/>
        <end position="271"/>
    </location>
</feature>
<dbReference type="CDD" id="cd00386">
    <property type="entry name" value="Heme_Cu_Oxidase_III_like"/>
    <property type="match status" value="1"/>
</dbReference>
<feature type="transmembrane region" description="Helical" evidence="8">
    <location>
        <begin position="166"/>
        <end position="186"/>
    </location>
</feature>
<dbReference type="KEGG" id="pbor:BSF38_01558"/>
<dbReference type="EC" id="1.9.3.1" evidence="10"/>
<dbReference type="SUPFAM" id="SSF81452">
    <property type="entry name" value="Cytochrome c oxidase subunit III-like"/>
    <property type="match status" value="2"/>
</dbReference>
<dbReference type="RefSeq" id="WP_076344494.1">
    <property type="nucleotide sequence ID" value="NZ_CP019082.1"/>
</dbReference>
<evidence type="ECO:0000313" key="11">
    <source>
        <dbReference type="Proteomes" id="UP000186309"/>
    </source>
</evidence>
<dbReference type="Proteomes" id="UP000186309">
    <property type="component" value="Chromosome"/>
</dbReference>
<sequence>MAHADVSTTSEAGHGRSTGHHAPATAGKVAVWLFLATEIMFFTGLIGSYIVLRAGSSSRGYSNLYPPTTNIAELEKTHGVVIKAVGGAPEQVAHAIEGATGMTPVEVEKVLEAVPHAVVARLSAAKAHALLEQLESQGAKAETEELVTHNWPKPYDPMTNPLSIDLTAANTFVLICSSVTMVLALAAIQQGKKGKCSAYLLATVVIGSVFVGVQVFEYYQLMVGHHYPPGISATGHFRPDVSLFASCFFAMTGFHGLHVSIGVLALFLVFLQSLTGKYNPANYATIEHVGLYWHFVDLVWIILFTIVYLV</sequence>
<keyword evidence="5 8" id="KW-1133">Transmembrane helix</keyword>
<organism evidence="10 11">
    <name type="scientific">Paludisphaera borealis</name>
    <dbReference type="NCBI Taxonomy" id="1387353"/>
    <lineage>
        <taxon>Bacteria</taxon>
        <taxon>Pseudomonadati</taxon>
        <taxon>Planctomycetota</taxon>
        <taxon>Planctomycetia</taxon>
        <taxon>Isosphaerales</taxon>
        <taxon>Isosphaeraceae</taxon>
        <taxon>Paludisphaera</taxon>
    </lineage>
</organism>
<keyword evidence="10" id="KW-0560">Oxidoreductase</keyword>
<evidence type="ECO:0000256" key="2">
    <source>
        <dbReference type="ARBA" id="ARBA00010581"/>
    </source>
</evidence>
<dbReference type="GO" id="GO:0005886">
    <property type="term" value="C:plasma membrane"/>
    <property type="evidence" value="ECO:0007669"/>
    <property type="project" value="UniProtKB-SubCell"/>
</dbReference>
<accession>A0A1U7CMC9</accession>
<feature type="transmembrane region" description="Helical" evidence="8">
    <location>
        <begin position="291"/>
        <end position="309"/>
    </location>
</feature>
<reference evidence="11" key="1">
    <citation type="submission" date="2016-12" db="EMBL/GenBank/DDBJ databases">
        <title>Comparative genomics of four Isosphaeraceae planctomycetes: a common pool of plasmids and glycoside hydrolase genes.</title>
        <authorList>
            <person name="Ivanova A."/>
        </authorList>
    </citation>
    <scope>NUCLEOTIDE SEQUENCE [LARGE SCALE GENOMIC DNA]</scope>
    <source>
        <strain evidence="11">PX4</strain>
    </source>
</reference>
<name>A0A1U7CMC9_9BACT</name>
<dbReference type="InterPro" id="IPR035973">
    <property type="entry name" value="Cyt_c_oxidase_su3-like_sf"/>
</dbReference>
<feature type="domain" description="Heme-copper oxidase subunit III family profile" evidence="9">
    <location>
        <begin position="28"/>
        <end position="310"/>
    </location>
</feature>
<keyword evidence="3" id="KW-1003">Cell membrane</keyword>
<evidence type="ECO:0000256" key="7">
    <source>
        <dbReference type="SAM" id="MobiDB-lite"/>
    </source>
</evidence>
<evidence type="ECO:0000256" key="4">
    <source>
        <dbReference type="ARBA" id="ARBA00022692"/>
    </source>
</evidence>
<keyword evidence="6 8" id="KW-0472">Membrane</keyword>
<dbReference type="GO" id="GO:0019646">
    <property type="term" value="P:aerobic electron transport chain"/>
    <property type="evidence" value="ECO:0007669"/>
    <property type="project" value="InterPro"/>
</dbReference>
<dbReference type="GO" id="GO:0004129">
    <property type="term" value="F:cytochrome-c oxidase activity"/>
    <property type="evidence" value="ECO:0007669"/>
    <property type="project" value="InterPro"/>
</dbReference>
<evidence type="ECO:0000256" key="8">
    <source>
        <dbReference type="SAM" id="Phobius"/>
    </source>
</evidence>
<dbReference type="InterPro" id="IPR014719">
    <property type="entry name" value="Ribosomal_bL12_C/ClpS-like"/>
</dbReference>
<dbReference type="InterPro" id="IPR024791">
    <property type="entry name" value="Cyt_c/ubiquinol_Oxase_su3"/>
</dbReference>
<evidence type="ECO:0000256" key="3">
    <source>
        <dbReference type="ARBA" id="ARBA00022475"/>
    </source>
</evidence>
<dbReference type="EMBL" id="CP019082">
    <property type="protein sequence ID" value="APW60095.1"/>
    <property type="molecule type" value="Genomic_DNA"/>
</dbReference>
<dbReference type="GO" id="GO:0016491">
    <property type="term" value="F:oxidoreductase activity"/>
    <property type="evidence" value="ECO:0007669"/>
    <property type="project" value="UniProtKB-KW"/>
</dbReference>
<comment type="similarity">
    <text evidence="2">Belongs to the cytochrome c oxidase subunit 3 family.</text>
</comment>
<evidence type="ECO:0000256" key="6">
    <source>
        <dbReference type="ARBA" id="ARBA00023136"/>
    </source>
</evidence>
<gene>
    <name evidence="10" type="primary">ctaE</name>
    <name evidence="10" type="ORF">BSF38_01558</name>
</gene>
<protein>
    <submittedName>
        <fullName evidence="10">Cytochrome c oxidase subunit 3</fullName>
        <ecNumber evidence="10">1.9.3.1</ecNumber>
    </submittedName>
</protein>
<dbReference type="InterPro" id="IPR013833">
    <property type="entry name" value="Cyt_c_oxidase_su3_a-hlx"/>
</dbReference>
<evidence type="ECO:0000256" key="5">
    <source>
        <dbReference type="ARBA" id="ARBA00022989"/>
    </source>
</evidence>
<evidence type="ECO:0000313" key="10">
    <source>
        <dbReference type="EMBL" id="APW60095.1"/>
    </source>
</evidence>
<feature type="transmembrane region" description="Helical" evidence="8">
    <location>
        <begin position="29"/>
        <end position="52"/>
    </location>
</feature>
<dbReference type="SUPFAM" id="SSF54736">
    <property type="entry name" value="ClpS-like"/>
    <property type="match status" value="1"/>
</dbReference>
<dbReference type="AlphaFoldDB" id="A0A1U7CMC9"/>